<dbReference type="GO" id="GO:0016740">
    <property type="term" value="F:transferase activity"/>
    <property type="evidence" value="ECO:0007669"/>
    <property type="project" value="UniProtKB-KW"/>
</dbReference>
<name>A0A418MY24_9ACTN</name>
<feature type="domain" description="Aminoglycoside phosphotransferase" evidence="1">
    <location>
        <begin position="25"/>
        <end position="106"/>
    </location>
</feature>
<sequence>MTEEQEFRGGVHVVRRRGDVVHRPVSSAAPAIHRFLRHLHEHGFHGAPEPRGFDGAGNEVLTFVDGEVPDALTPDLRTRELLTTAAALLRGLHDASVTFRPRSDDPWLLPVRQPAEVMCHGDAAPYNCVVRNGSAVAFIDFDAVHPGPRVWDVAYAAYRFAPLQGLGNPAFQRHIADGHADLYEADIRYVRAHRDILRAAF</sequence>
<dbReference type="SUPFAM" id="SSF56112">
    <property type="entry name" value="Protein kinase-like (PK-like)"/>
    <property type="match status" value="1"/>
</dbReference>
<keyword evidence="2" id="KW-0808">Transferase</keyword>
<dbReference type="EMBL" id="QXEC01000004">
    <property type="protein sequence ID" value="RIV40033.1"/>
    <property type="molecule type" value="Genomic_DNA"/>
</dbReference>
<evidence type="ECO:0000313" key="2">
    <source>
        <dbReference type="EMBL" id="RIV40033.1"/>
    </source>
</evidence>
<dbReference type="Pfam" id="PF01636">
    <property type="entry name" value="APH"/>
    <property type="match status" value="2"/>
</dbReference>
<accession>A0A418MY24</accession>
<gene>
    <name evidence="2" type="ORF">D2L64_06840</name>
</gene>
<feature type="domain" description="Aminoglycoside phosphotransferase" evidence="1">
    <location>
        <begin position="112"/>
        <end position="173"/>
    </location>
</feature>
<comment type="caution">
    <text evidence="2">The sequence shown here is derived from an EMBL/GenBank/DDBJ whole genome shotgun (WGS) entry which is preliminary data.</text>
</comment>
<dbReference type="Proteomes" id="UP000283832">
    <property type="component" value="Unassembled WGS sequence"/>
</dbReference>
<dbReference type="RefSeq" id="WP_119573841.1">
    <property type="nucleotide sequence ID" value="NZ_QXEC01000004.1"/>
</dbReference>
<dbReference type="AlphaFoldDB" id="A0A418MY24"/>
<organism evidence="2 3">
    <name type="scientific">Micromonospora radicis</name>
    <dbReference type="NCBI Taxonomy" id="1894971"/>
    <lineage>
        <taxon>Bacteria</taxon>
        <taxon>Bacillati</taxon>
        <taxon>Actinomycetota</taxon>
        <taxon>Actinomycetes</taxon>
        <taxon>Micromonosporales</taxon>
        <taxon>Micromonosporaceae</taxon>
        <taxon>Micromonospora</taxon>
    </lineage>
</organism>
<keyword evidence="3" id="KW-1185">Reference proteome</keyword>
<evidence type="ECO:0000313" key="3">
    <source>
        <dbReference type="Proteomes" id="UP000283832"/>
    </source>
</evidence>
<proteinExistence type="predicted"/>
<evidence type="ECO:0000259" key="1">
    <source>
        <dbReference type="Pfam" id="PF01636"/>
    </source>
</evidence>
<dbReference type="Gene3D" id="3.90.1200.10">
    <property type="match status" value="1"/>
</dbReference>
<dbReference type="InterPro" id="IPR011009">
    <property type="entry name" value="Kinase-like_dom_sf"/>
</dbReference>
<protein>
    <submittedName>
        <fullName evidence="2">Aminoglycoside phosphotransferase family protein</fullName>
    </submittedName>
</protein>
<dbReference type="OrthoDB" id="236897at2"/>
<dbReference type="InterPro" id="IPR002575">
    <property type="entry name" value="Aminoglycoside_PTrfase"/>
</dbReference>
<reference evidence="2 3" key="1">
    <citation type="submission" date="2018-08" db="EMBL/GenBank/DDBJ databases">
        <title>Jishengella sp. nov., isolated from a root of Azadirachta indica A. Juss. var. siamensis Valenton.</title>
        <authorList>
            <person name="Kuncharoen N."/>
            <person name="Tanasupawat S."/>
            <person name="Kudo T."/>
            <person name="Ohkuma M."/>
        </authorList>
    </citation>
    <scope>NUCLEOTIDE SEQUENCE [LARGE SCALE GENOMIC DNA]</scope>
    <source>
        <strain evidence="2 3">AZ1-13</strain>
    </source>
</reference>